<dbReference type="EMBL" id="CP056066">
    <property type="protein sequence ID" value="UKJ88666.2"/>
    <property type="molecule type" value="Genomic_DNA"/>
</dbReference>
<reference evidence="2" key="1">
    <citation type="submission" date="2022-07" db="EMBL/GenBank/DDBJ databases">
        <title>Evaluation of T. orientalis genome assembly methods using nanopore sequencing and analysis of variation between genomes.</title>
        <authorList>
            <person name="Yam J."/>
            <person name="Micallef M.L."/>
            <person name="Liu M."/>
            <person name="Djordjevic S.P."/>
            <person name="Bogema D.R."/>
            <person name="Jenkins C."/>
        </authorList>
    </citation>
    <scope>NUCLEOTIDE SEQUENCE</scope>
    <source>
        <strain evidence="2">Fish Creek</strain>
    </source>
</reference>
<sequence>MIRYIEDNDGFTLDELVESIVSEKIFNINEDKIFTRLASAIKRKFSTVYDNTSTNIFVRASLADSTYKSQSNILFTTHTLRNEVNSSKPRIRQKPTILNWFKRDASKTVEKKEVKQECVYTEEEPSSNIIPVDIDPFGTLVITGEMLAFSSDDESNLDTERTHLKDMKHSSNSNARFAADEDDETCLDDNSLNNWSTDDCSQSSKSVDFDVSDVVVESNNKMNEKSTNQMDIDFTCYDIQNTATGSCNEETADTSLKDGLVNEAEITIQPVGNVEIEVEGMGQSEHMSQPISDVQMSYDASPEDQLKIGSVTNVEVTGNDDDKGKENVVYLGNNIIVLYGSGNNTSGCYWLLSKVFDCEFKTLITNTYQENEFIIIQNKKVQHIDCTLLKTQLNDELISVEKLKDILLNRHSQVCVLEHFDHLGKSWQILMSKWFNKVYEKMFIILCCNLNHLDFRVRSYSLVLRLNGLDRDKFIDHTHKMFLRSYNMPNKNYMNTRNYVMNANKNRYCLSRLNMIEIANRVDFDLILFFNTLVDAQRNYMNAIRKHKTKQSHKWLRNLIHIILHSSQRFVNLKSSVRYTTAATPEPSGGGDPDTAVDAGDNSATSVGENTPTVDKPVSSQQESNATKLVNDVNKTIVKLITDIIAEYGVHELDLMLTDFYNRLIEMGSLELEPLKPDINRLISNMFVDKPLDDDLTDLEVKINCMKFLVYDLMFLIQDLRVNSAS</sequence>
<feature type="region of interest" description="Disordered" evidence="1">
    <location>
        <begin position="582"/>
        <end position="625"/>
    </location>
</feature>
<organism evidence="2 3">
    <name type="scientific">Theileria orientalis</name>
    <dbReference type="NCBI Taxonomy" id="68886"/>
    <lineage>
        <taxon>Eukaryota</taxon>
        <taxon>Sar</taxon>
        <taxon>Alveolata</taxon>
        <taxon>Apicomplexa</taxon>
        <taxon>Aconoidasida</taxon>
        <taxon>Piroplasmida</taxon>
        <taxon>Theileriidae</taxon>
        <taxon>Theileria</taxon>
    </lineage>
</organism>
<evidence type="ECO:0000313" key="3">
    <source>
        <dbReference type="Proteomes" id="UP000244803"/>
    </source>
</evidence>
<dbReference type="OrthoDB" id="360916at2759"/>
<dbReference type="AlphaFoldDB" id="A0A976M6M0"/>
<proteinExistence type="predicted"/>
<feature type="compositionally biased region" description="Polar residues" evidence="1">
    <location>
        <begin position="602"/>
        <end position="625"/>
    </location>
</feature>
<dbReference type="Proteomes" id="UP000244803">
    <property type="component" value="Chromosome 3"/>
</dbReference>
<gene>
    <name evidence="2" type="ORF">MACJ_001910</name>
</gene>
<name>A0A976M6M0_THEOR</name>
<evidence type="ECO:0000313" key="2">
    <source>
        <dbReference type="EMBL" id="UKJ88666.2"/>
    </source>
</evidence>
<protein>
    <submittedName>
        <fullName evidence="2">Uncharacterized protein</fullName>
    </submittedName>
</protein>
<evidence type="ECO:0000256" key="1">
    <source>
        <dbReference type="SAM" id="MobiDB-lite"/>
    </source>
</evidence>
<accession>A0A976M6M0</accession>